<accession>A0ABU1UIZ1</accession>
<reference evidence="2 3" key="1">
    <citation type="submission" date="2023-07" db="EMBL/GenBank/DDBJ databases">
        <title>Sorghum-associated microbial communities from plants grown in Nebraska, USA.</title>
        <authorList>
            <person name="Schachtman D."/>
        </authorList>
    </citation>
    <scope>NUCLEOTIDE SEQUENCE [LARGE SCALE GENOMIC DNA]</scope>
    <source>
        <strain evidence="2 3">BE167</strain>
    </source>
</reference>
<organism evidence="2 3">
    <name type="scientific">Arthrobacter ginsengisoli</name>
    <dbReference type="NCBI Taxonomy" id="1356565"/>
    <lineage>
        <taxon>Bacteria</taxon>
        <taxon>Bacillati</taxon>
        <taxon>Actinomycetota</taxon>
        <taxon>Actinomycetes</taxon>
        <taxon>Micrococcales</taxon>
        <taxon>Micrococcaceae</taxon>
        <taxon>Arthrobacter</taxon>
    </lineage>
</organism>
<dbReference type="Gene3D" id="3.10.450.50">
    <property type="match status" value="1"/>
</dbReference>
<protein>
    <recommendedName>
        <fullName evidence="1">SnoaL-like domain-containing protein</fullName>
    </recommendedName>
</protein>
<feature type="domain" description="SnoaL-like" evidence="1">
    <location>
        <begin position="20"/>
        <end position="147"/>
    </location>
</feature>
<keyword evidence="3" id="KW-1185">Reference proteome</keyword>
<dbReference type="EMBL" id="JAVDVQ010000052">
    <property type="protein sequence ID" value="MDR7085123.1"/>
    <property type="molecule type" value="Genomic_DNA"/>
</dbReference>
<evidence type="ECO:0000313" key="2">
    <source>
        <dbReference type="EMBL" id="MDR7085123.1"/>
    </source>
</evidence>
<dbReference type="Pfam" id="PF13577">
    <property type="entry name" value="SnoaL_4"/>
    <property type="match status" value="1"/>
</dbReference>
<dbReference type="InterPro" id="IPR032710">
    <property type="entry name" value="NTF2-like_dom_sf"/>
</dbReference>
<sequence length="177" mass="19827">MSTHLEGSPPLDGGDVRNFEHIRNLKSDYFRHLDAKRWSSLHALFTADATFGGFPFAADDADGFIAGVSGFLEGVESVHQGFMPRLAATGDGSIRGIWSMHDYLVWARDSRHYRGATIPGLYGIRGYGLYEEEYRRCDGHWRIAAMRLVRTRIDLLVGQPLQLAGQEFGAPDPDWIN</sequence>
<comment type="caution">
    <text evidence="2">The sequence shown here is derived from an EMBL/GenBank/DDBJ whole genome shotgun (WGS) entry which is preliminary data.</text>
</comment>
<evidence type="ECO:0000313" key="3">
    <source>
        <dbReference type="Proteomes" id="UP001252243"/>
    </source>
</evidence>
<proteinExistence type="predicted"/>
<dbReference type="Proteomes" id="UP001252243">
    <property type="component" value="Unassembled WGS sequence"/>
</dbReference>
<dbReference type="RefSeq" id="WP_310062593.1">
    <property type="nucleotide sequence ID" value="NZ_JAVDVQ010000052.1"/>
</dbReference>
<dbReference type="SUPFAM" id="SSF54427">
    <property type="entry name" value="NTF2-like"/>
    <property type="match status" value="1"/>
</dbReference>
<dbReference type="InterPro" id="IPR037401">
    <property type="entry name" value="SnoaL-like"/>
</dbReference>
<gene>
    <name evidence="2" type="ORF">J2X01_004443</name>
</gene>
<evidence type="ECO:0000259" key="1">
    <source>
        <dbReference type="Pfam" id="PF13577"/>
    </source>
</evidence>
<name>A0ABU1UIZ1_9MICC</name>